<dbReference type="AlphaFoldDB" id="A0A1G5JCI3"/>
<feature type="transmembrane region" description="Helical" evidence="1">
    <location>
        <begin position="60"/>
        <end position="77"/>
    </location>
</feature>
<feature type="transmembrane region" description="Helical" evidence="1">
    <location>
        <begin position="83"/>
        <end position="101"/>
    </location>
</feature>
<dbReference type="Proteomes" id="UP000199354">
    <property type="component" value="Unassembled WGS sequence"/>
</dbReference>
<evidence type="ECO:0000313" key="3">
    <source>
        <dbReference type="Proteomes" id="UP000199354"/>
    </source>
</evidence>
<evidence type="ECO:0000313" key="2">
    <source>
        <dbReference type="EMBL" id="SCY85660.1"/>
    </source>
</evidence>
<keyword evidence="1" id="KW-1133">Transmembrane helix</keyword>
<name>A0A1G5JCI3_9FLAO</name>
<dbReference type="OrthoDB" id="3173919at2"/>
<dbReference type="Pfam" id="PF13630">
    <property type="entry name" value="SdpI"/>
    <property type="match status" value="1"/>
</dbReference>
<keyword evidence="1" id="KW-0472">Membrane</keyword>
<sequence length="113" mass="12876">MTDHLQNIPLVTGVIFLLAAVVQKMFPPRNINSLYGYRTAASGRSQQHWDFAQRYSTNRMFEAAALLIICGVIMTRLELSHKTQLTLGLSLLLLFSAYMIVRTEFALKKKFPK</sequence>
<keyword evidence="1" id="KW-0812">Transmembrane</keyword>
<reference evidence="2 3" key="1">
    <citation type="submission" date="2016-10" db="EMBL/GenBank/DDBJ databases">
        <authorList>
            <person name="de Groot N.N."/>
        </authorList>
    </citation>
    <scope>NUCLEOTIDE SEQUENCE [LARGE SCALE GENOMIC DNA]</scope>
    <source>
        <strain evidence="2 3">CGMCC 1.7031</strain>
    </source>
</reference>
<proteinExistence type="predicted"/>
<protein>
    <submittedName>
        <fullName evidence="2">SdpI/YhfL protein family protein</fullName>
    </submittedName>
</protein>
<gene>
    <name evidence="2" type="ORF">SAMN02927903_02617</name>
</gene>
<dbReference type="RefSeq" id="WP_091144782.1">
    <property type="nucleotide sequence ID" value="NZ_FMVF01000013.1"/>
</dbReference>
<dbReference type="STRING" id="490189.SAMN02927903_02617"/>
<keyword evidence="3" id="KW-1185">Reference proteome</keyword>
<dbReference type="EMBL" id="FMVF01000013">
    <property type="protein sequence ID" value="SCY85660.1"/>
    <property type="molecule type" value="Genomic_DNA"/>
</dbReference>
<accession>A0A1G5JCI3</accession>
<evidence type="ECO:0000256" key="1">
    <source>
        <dbReference type="SAM" id="Phobius"/>
    </source>
</evidence>
<feature type="transmembrane region" description="Helical" evidence="1">
    <location>
        <begin position="6"/>
        <end position="26"/>
    </location>
</feature>
<organism evidence="2 3">
    <name type="scientific">Flavobacterium caeni</name>
    <dbReference type="NCBI Taxonomy" id="490189"/>
    <lineage>
        <taxon>Bacteria</taxon>
        <taxon>Pseudomonadati</taxon>
        <taxon>Bacteroidota</taxon>
        <taxon>Flavobacteriia</taxon>
        <taxon>Flavobacteriales</taxon>
        <taxon>Flavobacteriaceae</taxon>
        <taxon>Flavobacterium</taxon>
    </lineage>
</organism>
<dbReference type="InterPro" id="IPR025962">
    <property type="entry name" value="SdpI/YhfL"/>
</dbReference>